<name>A0A653F8Z2_MYCKA</name>
<protein>
    <submittedName>
        <fullName evidence="2">Uncharacterized protein</fullName>
    </submittedName>
</protein>
<proteinExistence type="predicted"/>
<evidence type="ECO:0000256" key="1">
    <source>
        <dbReference type="SAM" id="MobiDB-lite"/>
    </source>
</evidence>
<reference evidence="2" key="1">
    <citation type="submission" date="2019-05" db="EMBL/GenBank/DDBJ databases">
        <authorList>
            <person name="Naeem R."/>
            <person name="Antony C."/>
            <person name="Guan Q."/>
        </authorList>
    </citation>
    <scope>NUCLEOTIDE SEQUENCE</scope>
    <source>
        <strain evidence="2">3</strain>
    </source>
</reference>
<dbReference type="AlphaFoldDB" id="A0A653F8Z2"/>
<feature type="region of interest" description="Disordered" evidence="1">
    <location>
        <begin position="80"/>
        <end position="130"/>
    </location>
</feature>
<dbReference type="EMBL" id="LR589393">
    <property type="protein sequence ID" value="VTP05472.1"/>
    <property type="molecule type" value="Genomic_DNA"/>
</dbReference>
<evidence type="ECO:0000313" key="2">
    <source>
        <dbReference type="EMBL" id="VTP05472.1"/>
    </source>
</evidence>
<sequence length="145" mass="14994">MWDRTKSSTTACCSASGRPCRRCASADFDLAAASASSTWRLVGALTRSLNIGGTATAWARSALRSMRAGARNGWSTISAVSNNSVASSEDNASTPSRPSRARSAASSPPVMSLACSHRPHPSDIAGNPWARRCAASPSRKVLAAA</sequence>
<gene>
    <name evidence="2" type="ORF">BIN_B_05315</name>
</gene>
<feature type="compositionally biased region" description="Low complexity" evidence="1">
    <location>
        <begin position="80"/>
        <end position="109"/>
    </location>
</feature>
<organism evidence="2">
    <name type="scientific">Mycobacterium kansasii</name>
    <dbReference type="NCBI Taxonomy" id="1768"/>
    <lineage>
        <taxon>Bacteria</taxon>
        <taxon>Bacillati</taxon>
        <taxon>Actinomycetota</taxon>
        <taxon>Actinomycetes</taxon>
        <taxon>Mycobacteriales</taxon>
        <taxon>Mycobacteriaceae</taxon>
        <taxon>Mycobacterium</taxon>
    </lineage>
</organism>
<accession>A0A653F8Z2</accession>